<organism evidence="3 4">
    <name type="scientific">Aromia moschata</name>
    <dbReference type="NCBI Taxonomy" id="1265417"/>
    <lineage>
        <taxon>Eukaryota</taxon>
        <taxon>Metazoa</taxon>
        <taxon>Ecdysozoa</taxon>
        <taxon>Arthropoda</taxon>
        <taxon>Hexapoda</taxon>
        <taxon>Insecta</taxon>
        <taxon>Pterygota</taxon>
        <taxon>Neoptera</taxon>
        <taxon>Endopterygota</taxon>
        <taxon>Coleoptera</taxon>
        <taxon>Polyphaga</taxon>
        <taxon>Cucujiformia</taxon>
        <taxon>Chrysomeloidea</taxon>
        <taxon>Cerambycidae</taxon>
        <taxon>Cerambycinae</taxon>
        <taxon>Callichromatini</taxon>
        <taxon>Aromia</taxon>
    </lineage>
</organism>
<evidence type="ECO:0000313" key="3">
    <source>
        <dbReference type="EMBL" id="KAJ8962741.1"/>
    </source>
</evidence>
<evidence type="ECO:0000256" key="1">
    <source>
        <dbReference type="ARBA" id="ARBA00022980"/>
    </source>
</evidence>
<keyword evidence="1" id="KW-0689">Ribosomal protein</keyword>
<dbReference type="Gene3D" id="4.10.640.10">
    <property type="entry name" value="Ribosomal protein S18"/>
    <property type="match status" value="1"/>
</dbReference>
<keyword evidence="4" id="KW-1185">Reference proteome</keyword>
<protein>
    <submittedName>
        <fullName evidence="3">Uncharacterized protein</fullName>
    </submittedName>
</protein>
<sequence>MSLLWFSKNVLSKNSVLFNFRSISTTPQLQIKEIKEIQKGKELTIYGEIFKSPREPYVLNNNHSSACPVCASGLDIKHTDVLILSQFVRSDGCMLPRRITGLCRKQQKRLMPNLNPSWSKKDPKRRYGWKKFNKYFDESTIKC</sequence>
<dbReference type="InterPro" id="IPR001648">
    <property type="entry name" value="Ribosomal_bS18"/>
</dbReference>
<dbReference type="EMBL" id="JAPWTK010000002">
    <property type="protein sequence ID" value="KAJ8962741.1"/>
    <property type="molecule type" value="Genomic_DNA"/>
</dbReference>
<dbReference type="PANTHER" id="PTHR13479:SF66">
    <property type="entry name" value="LARGE RIBOSOMAL SUBUNIT PROTEIN ML66"/>
    <property type="match status" value="1"/>
</dbReference>
<proteinExistence type="predicted"/>
<dbReference type="InterPro" id="IPR036870">
    <property type="entry name" value="Ribosomal_bS18_sf"/>
</dbReference>
<reference evidence="3" key="1">
    <citation type="journal article" date="2023" name="Insect Mol. Biol.">
        <title>Genome sequencing provides insights into the evolution of gene families encoding plant cell wall-degrading enzymes in longhorned beetles.</title>
        <authorList>
            <person name="Shin N.R."/>
            <person name="Okamura Y."/>
            <person name="Kirsch R."/>
            <person name="Pauchet Y."/>
        </authorList>
    </citation>
    <scope>NUCLEOTIDE SEQUENCE</scope>
    <source>
        <strain evidence="3">AMC_N1</strain>
    </source>
</reference>
<dbReference type="Pfam" id="PF01084">
    <property type="entry name" value="Ribosomal_S18"/>
    <property type="match status" value="1"/>
</dbReference>
<dbReference type="SUPFAM" id="SSF46911">
    <property type="entry name" value="Ribosomal protein S18"/>
    <property type="match status" value="1"/>
</dbReference>
<accession>A0AAV8ZEC1</accession>
<evidence type="ECO:0000313" key="4">
    <source>
        <dbReference type="Proteomes" id="UP001162162"/>
    </source>
</evidence>
<keyword evidence="2" id="KW-0687">Ribonucleoprotein</keyword>
<dbReference type="PANTHER" id="PTHR13479">
    <property type="entry name" value="30S RIBOSOMAL PROTEIN S18"/>
    <property type="match status" value="1"/>
</dbReference>
<dbReference type="AlphaFoldDB" id="A0AAV8ZEC1"/>
<gene>
    <name evidence="3" type="ORF">NQ318_001139</name>
</gene>
<name>A0AAV8ZEC1_9CUCU</name>
<dbReference type="GO" id="GO:0070181">
    <property type="term" value="F:small ribosomal subunit rRNA binding"/>
    <property type="evidence" value="ECO:0007669"/>
    <property type="project" value="TreeGrafter"/>
</dbReference>
<dbReference type="GO" id="GO:0005763">
    <property type="term" value="C:mitochondrial small ribosomal subunit"/>
    <property type="evidence" value="ECO:0007669"/>
    <property type="project" value="TreeGrafter"/>
</dbReference>
<dbReference type="GO" id="GO:0003735">
    <property type="term" value="F:structural constituent of ribosome"/>
    <property type="evidence" value="ECO:0007669"/>
    <property type="project" value="InterPro"/>
</dbReference>
<dbReference type="GO" id="GO:0032543">
    <property type="term" value="P:mitochondrial translation"/>
    <property type="evidence" value="ECO:0007669"/>
    <property type="project" value="TreeGrafter"/>
</dbReference>
<comment type="caution">
    <text evidence="3">The sequence shown here is derived from an EMBL/GenBank/DDBJ whole genome shotgun (WGS) entry which is preliminary data.</text>
</comment>
<evidence type="ECO:0000256" key="2">
    <source>
        <dbReference type="ARBA" id="ARBA00023274"/>
    </source>
</evidence>
<dbReference type="Proteomes" id="UP001162162">
    <property type="component" value="Unassembled WGS sequence"/>
</dbReference>